<protein>
    <submittedName>
        <fullName evidence="3">DNA replication regulator SLD3-domain-containing protein</fullName>
    </submittedName>
</protein>
<feature type="region of interest" description="Disordered" evidence="1">
    <location>
        <begin position="604"/>
        <end position="637"/>
    </location>
</feature>
<feature type="region of interest" description="Disordered" evidence="1">
    <location>
        <begin position="668"/>
        <end position="726"/>
    </location>
</feature>
<dbReference type="AlphaFoldDB" id="A0A9P8Y3M0"/>
<feature type="compositionally biased region" description="Polar residues" evidence="1">
    <location>
        <begin position="343"/>
        <end position="352"/>
    </location>
</feature>
<reference evidence="3" key="1">
    <citation type="journal article" date="2021" name="Nat. Commun.">
        <title>Genetic determinants of endophytism in the Arabidopsis root mycobiome.</title>
        <authorList>
            <person name="Mesny F."/>
            <person name="Miyauchi S."/>
            <person name="Thiergart T."/>
            <person name="Pickel B."/>
            <person name="Atanasova L."/>
            <person name="Karlsson M."/>
            <person name="Huettel B."/>
            <person name="Barry K.W."/>
            <person name="Haridas S."/>
            <person name="Chen C."/>
            <person name="Bauer D."/>
            <person name="Andreopoulos W."/>
            <person name="Pangilinan J."/>
            <person name="LaButti K."/>
            <person name="Riley R."/>
            <person name="Lipzen A."/>
            <person name="Clum A."/>
            <person name="Drula E."/>
            <person name="Henrissat B."/>
            <person name="Kohler A."/>
            <person name="Grigoriev I.V."/>
            <person name="Martin F.M."/>
            <person name="Hacquard S."/>
        </authorList>
    </citation>
    <scope>NUCLEOTIDE SEQUENCE</scope>
    <source>
        <strain evidence="3">MPI-CAGE-CH-0230</strain>
    </source>
</reference>
<feature type="region of interest" description="Disordered" evidence="1">
    <location>
        <begin position="447"/>
        <end position="516"/>
    </location>
</feature>
<dbReference type="Pfam" id="PF08639">
    <property type="entry name" value="Sld3_STD"/>
    <property type="match status" value="1"/>
</dbReference>
<dbReference type="RefSeq" id="XP_046009789.1">
    <property type="nucleotide sequence ID" value="XM_046154904.1"/>
</dbReference>
<accession>A0A9P8Y3M0</accession>
<dbReference type="EMBL" id="JAGTJQ010000008">
    <property type="protein sequence ID" value="KAH7026572.1"/>
    <property type="molecule type" value="Genomic_DNA"/>
</dbReference>
<dbReference type="InterPro" id="IPR042511">
    <property type="entry name" value="Sld3"/>
</dbReference>
<feature type="compositionally biased region" description="Low complexity" evidence="1">
    <location>
        <begin position="671"/>
        <end position="682"/>
    </location>
</feature>
<evidence type="ECO:0000259" key="2">
    <source>
        <dbReference type="Pfam" id="PF08639"/>
    </source>
</evidence>
<feature type="domain" description="DNA replication regulator Sld3 C-terminal" evidence="2">
    <location>
        <begin position="171"/>
        <end position="716"/>
    </location>
</feature>
<dbReference type="GO" id="GO:0006270">
    <property type="term" value="P:DNA replication initiation"/>
    <property type="evidence" value="ECO:0007669"/>
    <property type="project" value="InterPro"/>
</dbReference>
<feature type="region of interest" description="Disordered" evidence="1">
    <location>
        <begin position="343"/>
        <end position="373"/>
    </location>
</feature>
<dbReference type="Gene3D" id="1.20.58.2130">
    <property type="match status" value="1"/>
</dbReference>
<name>A0A9P8Y3M0_9PEZI</name>
<evidence type="ECO:0000313" key="3">
    <source>
        <dbReference type="EMBL" id="KAH7026572.1"/>
    </source>
</evidence>
<sequence length="844" mass="92671">MGAEPKILVARLDYDKTVYALERQETGLYSLCKLSNGVDLGLLSRDASLVAAAVLRKRSSSKTEEPRALPTTTISSHHESKKRRLAIEAIQSLVKKPPPLSLEGPSAGDASDLQVPIEHEVSGLLSTAPSPLSVAQDAQPPPVGTSEGTTEDVHHANSALEDLARPDADTIFDSIRRQYQETLYHSRGSLAYFAKGPLSRARAAFHLDCDGDLEMVDLVEYLKTLIMTTVQIDKKYREIVPEIIAKCKLIAQDSDEENKAAKAKKRRAKKMKLNKDGLYPDDEEHVRKWWSTRRPKPKDDEDTTRQSPQEARWEISYLRSRETQLQMILILEILSLQPLCTSDNGADSQQPSLPGDDAVLHEDASQPQKKKRNRHNLPFLLDVHADRLTIWHSTALDDVNMVDGTDSQRNPEDQDSLRPTADPLKDFCVDIIVPFFSARLPEQCDSINRKLGGPVMISPPKPRSKARRRDVSASKAKAKPETTSKRSGSSSHKSSLENVLSRESLNHRRSMSRGPSGMIALMRSASTPLLPAMKREASEPAPVANIPTATEKDTAQSPSANGAQGVKRKLGEDRVKKDAQVKAELKSAISALRRPNREVVGQAMEEDAERRATTTLSQLKKSRKPQMHPRMQSVVKATPTTSRFKDVLGRDAFSQPAFGAISEDVDAYDGPSSASMVPSSAPRKQRRSVGLDDRGSVRPRPATARRSEQVEATPAKPIATRSETDLLAGANDEGCVLASSPVMSRKIAQPRFLQAGYRAGLSHRDSGISMPSSPSAGLMETPVKRSAPTPSMPHFVSVTPVKRSADIFAKQAPATVVNDAVVTEKPKSIYARLGWDDEDEDDLC</sequence>
<feature type="region of interest" description="Disordered" evidence="1">
    <location>
        <begin position="401"/>
        <end position="421"/>
    </location>
</feature>
<keyword evidence="4" id="KW-1185">Reference proteome</keyword>
<dbReference type="PANTHER" id="PTHR28067:SF1">
    <property type="entry name" value="DNA REPLICATION REGULATOR SLD3"/>
    <property type="match status" value="1"/>
</dbReference>
<organism evidence="3 4">
    <name type="scientific">Microdochium trichocladiopsis</name>
    <dbReference type="NCBI Taxonomy" id="1682393"/>
    <lineage>
        <taxon>Eukaryota</taxon>
        <taxon>Fungi</taxon>
        <taxon>Dikarya</taxon>
        <taxon>Ascomycota</taxon>
        <taxon>Pezizomycotina</taxon>
        <taxon>Sordariomycetes</taxon>
        <taxon>Xylariomycetidae</taxon>
        <taxon>Xylariales</taxon>
        <taxon>Microdochiaceae</taxon>
        <taxon>Microdochium</taxon>
    </lineage>
</organism>
<feature type="region of interest" description="Disordered" evidence="1">
    <location>
        <begin position="549"/>
        <end position="578"/>
    </location>
</feature>
<dbReference type="GO" id="GO:0031261">
    <property type="term" value="C:DNA replication preinitiation complex"/>
    <property type="evidence" value="ECO:0007669"/>
    <property type="project" value="TreeGrafter"/>
</dbReference>
<evidence type="ECO:0000256" key="1">
    <source>
        <dbReference type="SAM" id="MobiDB-lite"/>
    </source>
</evidence>
<feature type="region of interest" description="Disordered" evidence="1">
    <location>
        <begin position="56"/>
        <end position="81"/>
    </location>
</feature>
<feature type="region of interest" description="Disordered" evidence="1">
    <location>
        <begin position="130"/>
        <end position="152"/>
    </location>
</feature>
<dbReference type="PANTHER" id="PTHR28067">
    <property type="entry name" value="DNA REPLICATION REGULATOR SLD3"/>
    <property type="match status" value="1"/>
</dbReference>
<comment type="caution">
    <text evidence="3">The sequence shown here is derived from an EMBL/GenBank/DDBJ whole genome shotgun (WGS) entry which is preliminary data.</text>
</comment>
<dbReference type="InterPro" id="IPR013948">
    <property type="entry name" value="DNA_replication_reg_Sld3_C"/>
</dbReference>
<feature type="compositionally biased region" description="Basic and acidic residues" evidence="1">
    <location>
        <begin position="569"/>
        <end position="578"/>
    </location>
</feature>
<proteinExistence type="predicted"/>
<feature type="region of interest" description="Disordered" evidence="1">
    <location>
        <begin position="763"/>
        <end position="791"/>
    </location>
</feature>
<gene>
    <name evidence="3" type="ORF">B0I36DRAFT_330927</name>
</gene>
<dbReference type="GeneID" id="70184450"/>
<evidence type="ECO:0000313" key="4">
    <source>
        <dbReference type="Proteomes" id="UP000756346"/>
    </source>
</evidence>
<dbReference type="Proteomes" id="UP000756346">
    <property type="component" value="Unassembled WGS sequence"/>
</dbReference>
<dbReference type="OrthoDB" id="5395343at2759"/>